<protein>
    <submittedName>
        <fullName evidence="1">Uncharacterized protein</fullName>
    </submittedName>
</protein>
<gene>
    <name evidence="1" type="ORF">AX774_g5160</name>
</gene>
<evidence type="ECO:0000313" key="1">
    <source>
        <dbReference type="EMBL" id="OMH81387.1"/>
    </source>
</evidence>
<name>A0A1R1PKB6_ZANCU</name>
<comment type="caution">
    <text evidence="1">The sequence shown here is derived from an EMBL/GenBank/DDBJ whole genome shotgun (WGS) entry which is preliminary data.</text>
</comment>
<accession>A0A1R1PKB6</accession>
<sequence length="332" mass="38101">MIAKTFTEIGDMLSSKVNQINDVLVYLSNFPDSTSEASPELNVDNIYLEKLSRKVKVLSYYAHYHHDNFQLVSNYHAEMIRRIQAINSTSTLVLPRYLALLDNASFYNYKKHLNFQNIDNEIIVDAAYLVLTNLSSLADLLYKLSNTLYAEKNAILGPYMDIQQDVEKTGSSVEIYLCIKRSLLNSNNLKPDNFLTEKFSPLALYMGAMKSSQLAHYNDMVLAENGNDKYQFSVAKEEYEFLTNYIEKKLKKVVGITRNSYLDVIKIEQDANGYTTLILRNLNAYISCFDWVTNYTTVKDASFSDELLEQIYQEFVILTEYGIAAESDIIFT</sequence>
<organism evidence="1 2">
    <name type="scientific">Zancudomyces culisetae</name>
    <name type="common">Gut fungus</name>
    <name type="synonym">Smittium culisetae</name>
    <dbReference type="NCBI Taxonomy" id="1213189"/>
    <lineage>
        <taxon>Eukaryota</taxon>
        <taxon>Fungi</taxon>
        <taxon>Fungi incertae sedis</taxon>
        <taxon>Zoopagomycota</taxon>
        <taxon>Kickxellomycotina</taxon>
        <taxon>Harpellomycetes</taxon>
        <taxon>Harpellales</taxon>
        <taxon>Legeriomycetaceae</taxon>
        <taxon>Zancudomyces</taxon>
    </lineage>
</organism>
<dbReference type="EMBL" id="LSSK01000913">
    <property type="protein sequence ID" value="OMH81387.1"/>
    <property type="molecule type" value="Genomic_DNA"/>
</dbReference>
<dbReference type="AlphaFoldDB" id="A0A1R1PKB6"/>
<keyword evidence="2" id="KW-1185">Reference proteome</keyword>
<proteinExistence type="predicted"/>
<reference evidence="2" key="1">
    <citation type="submission" date="2017-01" db="EMBL/GenBank/DDBJ databases">
        <authorList>
            <person name="Wang Y."/>
            <person name="White M."/>
            <person name="Kvist S."/>
            <person name="Moncalvo J.-M."/>
        </authorList>
    </citation>
    <scope>NUCLEOTIDE SEQUENCE [LARGE SCALE GENOMIC DNA]</scope>
    <source>
        <strain evidence="2">COL-18-3</strain>
    </source>
</reference>
<evidence type="ECO:0000313" key="2">
    <source>
        <dbReference type="Proteomes" id="UP000188320"/>
    </source>
</evidence>
<dbReference type="Proteomes" id="UP000188320">
    <property type="component" value="Unassembled WGS sequence"/>
</dbReference>